<dbReference type="RefSeq" id="WP_143720664.1">
    <property type="nucleotide sequence ID" value="NZ_VKDB01000009.1"/>
</dbReference>
<evidence type="ECO:0000259" key="1">
    <source>
        <dbReference type="PROSITE" id="PS50206"/>
    </source>
</evidence>
<proteinExistence type="predicted"/>
<evidence type="ECO:0000313" key="2">
    <source>
        <dbReference type="EMBL" id="TSA85470.1"/>
    </source>
</evidence>
<comment type="caution">
    <text evidence="2">The sequence shown here is derived from an EMBL/GenBank/DDBJ whole genome shotgun (WGS) entry which is preliminary data.</text>
</comment>
<sequence length="68" mass="7240">MPDAHQLHAGRLMTHVSELPRDQPVLVYCQDGSRSAAAVSLLRAEGFENVAELDGGYDAWACQSGAVA</sequence>
<dbReference type="InterPro" id="IPR050229">
    <property type="entry name" value="GlpE_sulfurtransferase"/>
</dbReference>
<dbReference type="Pfam" id="PF00581">
    <property type="entry name" value="Rhodanese"/>
    <property type="match status" value="1"/>
</dbReference>
<dbReference type="OrthoDB" id="9800872at2"/>
<protein>
    <submittedName>
        <fullName evidence="2">Rhodanese-like domain-containing protein</fullName>
    </submittedName>
</protein>
<dbReference type="PANTHER" id="PTHR43031:SF1">
    <property type="entry name" value="PYRIDINE NUCLEOTIDE-DISULPHIDE OXIDOREDUCTASE"/>
    <property type="match status" value="1"/>
</dbReference>
<dbReference type="Gene3D" id="3.40.250.10">
    <property type="entry name" value="Rhodanese-like domain"/>
    <property type="match status" value="1"/>
</dbReference>
<dbReference type="PROSITE" id="PS50206">
    <property type="entry name" value="RHODANESE_3"/>
    <property type="match status" value="1"/>
</dbReference>
<feature type="domain" description="Rhodanese" evidence="1">
    <location>
        <begin position="19"/>
        <end position="63"/>
    </location>
</feature>
<dbReference type="InterPro" id="IPR036873">
    <property type="entry name" value="Rhodanese-like_dom_sf"/>
</dbReference>
<dbReference type="AlphaFoldDB" id="A0A553UZ64"/>
<dbReference type="PANTHER" id="PTHR43031">
    <property type="entry name" value="FAD-DEPENDENT OXIDOREDUCTASE"/>
    <property type="match status" value="1"/>
</dbReference>
<reference evidence="2 3" key="1">
    <citation type="submission" date="2019-07" db="EMBL/GenBank/DDBJ databases">
        <title>Deinococcus detaillus sp. nov., isolated from humus soil in Antarctica.</title>
        <authorList>
            <person name="Zhang K."/>
        </authorList>
    </citation>
    <scope>NUCLEOTIDE SEQUENCE [LARGE SCALE GENOMIC DNA]</scope>
    <source>
        <strain evidence="2 3">H1</strain>
    </source>
</reference>
<dbReference type="CDD" id="cd00158">
    <property type="entry name" value="RHOD"/>
    <property type="match status" value="1"/>
</dbReference>
<dbReference type="Proteomes" id="UP000316092">
    <property type="component" value="Unassembled WGS sequence"/>
</dbReference>
<dbReference type="EMBL" id="VKDB01000009">
    <property type="protein sequence ID" value="TSA85470.1"/>
    <property type="molecule type" value="Genomic_DNA"/>
</dbReference>
<evidence type="ECO:0000313" key="3">
    <source>
        <dbReference type="Proteomes" id="UP000316092"/>
    </source>
</evidence>
<dbReference type="InterPro" id="IPR001763">
    <property type="entry name" value="Rhodanese-like_dom"/>
</dbReference>
<accession>A0A553UZ64</accession>
<keyword evidence="3" id="KW-1185">Reference proteome</keyword>
<dbReference type="SUPFAM" id="SSF52821">
    <property type="entry name" value="Rhodanese/Cell cycle control phosphatase"/>
    <property type="match status" value="1"/>
</dbReference>
<gene>
    <name evidence="2" type="ORF">FNU79_09745</name>
</gene>
<name>A0A553UZ64_9DEIO</name>
<organism evidence="2 3">
    <name type="scientific">Deinococcus detaillensis</name>
    <dbReference type="NCBI Taxonomy" id="2592048"/>
    <lineage>
        <taxon>Bacteria</taxon>
        <taxon>Thermotogati</taxon>
        <taxon>Deinococcota</taxon>
        <taxon>Deinococci</taxon>
        <taxon>Deinococcales</taxon>
        <taxon>Deinococcaceae</taxon>
        <taxon>Deinococcus</taxon>
    </lineage>
</organism>